<gene>
    <name evidence="1" type="ORF">CN97_13490</name>
</gene>
<dbReference type="SUPFAM" id="SSF52218">
    <property type="entry name" value="Flavoproteins"/>
    <property type="match status" value="1"/>
</dbReference>
<dbReference type="Proteomes" id="UP000028826">
    <property type="component" value="Unassembled WGS sequence"/>
</dbReference>
<protein>
    <submittedName>
        <fullName evidence="1">NADPH-dependent FMN reductase</fullName>
    </submittedName>
</protein>
<dbReference type="eggNOG" id="COG0431">
    <property type="taxonomic scope" value="Bacteria"/>
</dbReference>
<dbReference type="GO" id="GO:0016491">
    <property type="term" value="F:oxidoreductase activity"/>
    <property type="evidence" value="ECO:0007669"/>
    <property type="project" value="InterPro"/>
</dbReference>
<dbReference type="RefSeq" id="WP_035709215.1">
    <property type="nucleotide sequence ID" value="NZ_CAMIFG010000091.1"/>
</dbReference>
<evidence type="ECO:0000313" key="1">
    <source>
        <dbReference type="EMBL" id="KFI30556.1"/>
    </source>
</evidence>
<name>A0A086Y8F6_9RHOB</name>
<accession>A0A086Y8F6</accession>
<comment type="caution">
    <text evidence="1">The sequence shown here is derived from an EMBL/GenBank/DDBJ whole genome shotgun (WGS) entry which is preliminary data.</text>
</comment>
<keyword evidence="2" id="KW-1185">Reference proteome</keyword>
<reference evidence="1 2" key="1">
    <citation type="submission" date="2014-03" db="EMBL/GenBank/DDBJ databases">
        <title>Genome of Haematobacter massiliensis CCUG 47968.</title>
        <authorList>
            <person name="Wang D."/>
            <person name="Wang G."/>
        </authorList>
    </citation>
    <scope>NUCLEOTIDE SEQUENCE [LARGE SCALE GENOMIC DNA]</scope>
    <source>
        <strain evidence="1 2">CCUG 47968</strain>
    </source>
</reference>
<sequence length="187" mass="20075">MKTVAVLVGSLRKDSINRKFAEALAKLAAGKLNFKFVEIGDLPLYNEDLWDNVPASVLRMKAEVEAADAVLFVTPEYNRMLSPALKNAADWGSRPYGKSSWLGKPSAVVGTTPGTTGSAAGQQSMKMLATILGTVQLGQPEVYFVWKPELFDATGTLVEPTAKAFLTSWVDAFANLIDAVAKEPVPA</sequence>
<dbReference type="PANTHER" id="PTHR30543:SF21">
    <property type="entry name" value="NAD(P)H-DEPENDENT FMN REDUCTASE LOT6"/>
    <property type="match status" value="1"/>
</dbReference>
<dbReference type="GO" id="GO:0005829">
    <property type="term" value="C:cytosol"/>
    <property type="evidence" value="ECO:0007669"/>
    <property type="project" value="TreeGrafter"/>
</dbReference>
<dbReference type="OrthoDB" id="9812295at2"/>
<dbReference type="STRING" id="195105.CN97_13490"/>
<dbReference type="Pfam" id="PF03358">
    <property type="entry name" value="FMN_red"/>
    <property type="match status" value="1"/>
</dbReference>
<organism evidence="1 2">
    <name type="scientific">Haematobacter massiliensis</name>
    <dbReference type="NCBI Taxonomy" id="195105"/>
    <lineage>
        <taxon>Bacteria</taxon>
        <taxon>Pseudomonadati</taxon>
        <taxon>Pseudomonadota</taxon>
        <taxon>Alphaproteobacteria</taxon>
        <taxon>Rhodobacterales</taxon>
        <taxon>Paracoccaceae</taxon>
        <taxon>Haematobacter</taxon>
    </lineage>
</organism>
<dbReference type="InterPro" id="IPR050712">
    <property type="entry name" value="NAD(P)H-dep_reductase"/>
</dbReference>
<dbReference type="InterPro" id="IPR029039">
    <property type="entry name" value="Flavoprotein-like_sf"/>
</dbReference>
<proteinExistence type="predicted"/>
<dbReference type="GO" id="GO:0010181">
    <property type="term" value="F:FMN binding"/>
    <property type="evidence" value="ECO:0007669"/>
    <property type="project" value="TreeGrafter"/>
</dbReference>
<dbReference type="AlphaFoldDB" id="A0A086Y8F6"/>
<dbReference type="EMBL" id="JGYG01000003">
    <property type="protein sequence ID" value="KFI30556.1"/>
    <property type="molecule type" value="Genomic_DNA"/>
</dbReference>
<evidence type="ECO:0000313" key="2">
    <source>
        <dbReference type="Proteomes" id="UP000028826"/>
    </source>
</evidence>
<dbReference type="Gene3D" id="3.40.50.360">
    <property type="match status" value="1"/>
</dbReference>
<dbReference type="InterPro" id="IPR005025">
    <property type="entry name" value="FMN_Rdtase-like_dom"/>
</dbReference>
<dbReference type="PANTHER" id="PTHR30543">
    <property type="entry name" value="CHROMATE REDUCTASE"/>
    <property type="match status" value="1"/>
</dbReference>